<dbReference type="InterPro" id="IPR039774">
    <property type="entry name" value="Sin3-like"/>
</dbReference>
<evidence type="ECO:0000256" key="6">
    <source>
        <dbReference type="SAM" id="MobiDB-lite"/>
    </source>
</evidence>
<name>A0A9N8H3Z2_9STRA</name>
<dbReference type="GO" id="GO:0000118">
    <property type="term" value="C:histone deacetylase complex"/>
    <property type="evidence" value="ECO:0007669"/>
    <property type="project" value="TreeGrafter"/>
</dbReference>
<evidence type="ECO:0000256" key="1">
    <source>
        <dbReference type="ARBA" id="ARBA00004123"/>
    </source>
</evidence>
<feature type="compositionally biased region" description="Low complexity" evidence="6">
    <location>
        <begin position="372"/>
        <end position="381"/>
    </location>
</feature>
<evidence type="ECO:0000256" key="3">
    <source>
        <dbReference type="ARBA" id="ARBA00022737"/>
    </source>
</evidence>
<evidence type="ECO:0000259" key="7">
    <source>
        <dbReference type="SMART" id="SM00761"/>
    </source>
</evidence>
<dbReference type="EMBL" id="CAICTM010000002">
    <property type="protein sequence ID" value="CAB9496183.1"/>
    <property type="molecule type" value="Genomic_DNA"/>
</dbReference>
<comment type="subcellular location">
    <subcellularLocation>
        <location evidence="1 5">Nucleus</location>
    </subcellularLocation>
</comment>
<dbReference type="FunFam" id="1.20.1160.11:FF:000003">
    <property type="entry name" value="Paired amphipathic helix SIN3-like protein"/>
    <property type="match status" value="1"/>
</dbReference>
<feature type="region of interest" description="Disordered" evidence="6">
    <location>
        <begin position="546"/>
        <end position="580"/>
    </location>
</feature>
<feature type="compositionally biased region" description="Low complexity" evidence="6">
    <location>
        <begin position="353"/>
        <end position="365"/>
    </location>
</feature>
<dbReference type="Proteomes" id="UP001153069">
    <property type="component" value="Unassembled WGS sequence"/>
</dbReference>
<feature type="compositionally biased region" description="Low complexity" evidence="6">
    <location>
        <begin position="218"/>
        <end position="245"/>
    </location>
</feature>
<keyword evidence="2" id="KW-0678">Repressor</keyword>
<dbReference type="InterPro" id="IPR003822">
    <property type="entry name" value="PAH"/>
</dbReference>
<dbReference type="Pfam" id="PF08295">
    <property type="entry name" value="Sin3_corepress"/>
    <property type="match status" value="1"/>
</dbReference>
<evidence type="ECO:0000256" key="5">
    <source>
        <dbReference type="PROSITE-ProRule" id="PRU00810"/>
    </source>
</evidence>
<feature type="region of interest" description="Disordered" evidence="6">
    <location>
        <begin position="1333"/>
        <end position="1366"/>
    </location>
</feature>
<proteinExistence type="predicted"/>
<dbReference type="OrthoDB" id="10265969at2759"/>
<dbReference type="PANTHER" id="PTHR12346">
    <property type="entry name" value="SIN3B-RELATED"/>
    <property type="match status" value="1"/>
</dbReference>
<comment type="caution">
    <text evidence="8">The sequence shown here is derived from an EMBL/GenBank/DDBJ whole genome shotgun (WGS) entry which is preliminary data.</text>
</comment>
<accession>A0A9N8H3Z2</accession>
<organism evidence="8 9">
    <name type="scientific">Seminavis robusta</name>
    <dbReference type="NCBI Taxonomy" id="568900"/>
    <lineage>
        <taxon>Eukaryota</taxon>
        <taxon>Sar</taxon>
        <taxon>Stramenopiles</taxon>
        <taxon>Ochrophyta</taxon>
        <taxon>Bacillariophyta</taxon>
        <taxon>Bacillariophyceae</taxon>
        <taxon>Bacillariophycidae</taxon>
        <taxon>Naviculales</taxon>
        <taxon>Naviculaceae</taxon>
        <taxon>Seminavis</taxon>
    </lineage>
</organism>
<keyword evidence="4 5" id="KW-0539">Nucleus</keyword>
<evidence type="ECO:0000256" key="4">
    <source>
        <dbReference type="ARBA" id="ARBA00023242"/>
    </source>
</evidence>
<sequence>MRELRVEDALLYLDQVKVEFGDRPHIYNEFLDIMKTFKTQQIDTPGVIRRVSNLFQGNKKLVLGFNTFLPEGYKIELPMDGEGPPVAVFNGRAMSLGGPLPPPVAAAPQPLPRAEAPPAAVAHAVAVAAAAAAQAPGVAARPEAVTGQGIHLGPAAAAAAAAAAMRQHAHGPTAAAAAAAANLAGQQSGPPTMLGQPKAPPGVDQPVPSVATPGGFGRPLLGQQQQQQLPRPAASPGQQQQQQQQPTVMTEMARAQQQQQQQQQQQLAAPGGRGAGPGLGAAAVAASPGAGRGIPARPAGGLMGGLASPQADALDGGTIAGPGRMVAGVPQRPSPAGPVALPGPIAPGTGMMQGAVQAPNAQAPQQQPPQPQQAQPGQQPPLEFDHAINYVTTIKKRFSSEPETYKKFLEILHTYQKEQRGIKEVLDEVSLLFADHPDLLKEFTYFLPDAVQAQAKQQLEAAAKESEARKAARSSKEAIMKVAQKMQRPAEQPVSRAQPVGAMPPRAPSYSAQPTPVPAPFGASQGRLEEREREIIRSAHYGVVSFGPVPPPRRGELNPSQAAAKKGRPTHIPELPRHPNTSESAFFQRAKEHLNRKELAPDKPAGSRRHTPYAEFLKCLHLFGAGIVTKEELVLLLKGLFMQGHAPKTGINAGGGVSNPSVASDAHSLLREFEDILVGRGPYADQETNFKDKSKYGALRTRDFDFSTCEKPTPSYRTIPSDYPQSLFITNPGESEQDASVLNTEVVCVGVERSSRKHMTSSPEDYDGVRIRRNAYEEMMFKIEDERYEVDMAIERNSQAMRQIEPYAEEVLEMRQNEEKDGQPIGRLQYQLKRYAMNTILINAIGRIYGEHGDEVLQHLVRNPLVVLPTVYQRLRQKDSDWRKAKNELQERWNRLYEENYEGSMDYLCYFYRKELERSFASHQLIDECKRAKHYSKHPNKVKNHPATSKFVPSFSRKCSEPEVMLFQPHISVKLGKAAFPSHHDAFKMITTKIKTSSLYTKAEREAVGRVWAEFILPWFGLPAHWILNELRESFRGKLSPGVVKYATGQRVRTAFGEGNIMSYMEGNPSMGCRYRVRLPFGVGSVRPSAILHSVAQPNGGIMARRDGVMARDESSAATGDELYAEKLDKKFQLMFATESVYVFMRMYCLLVSLLTDTRENLKVFPPGDPPEAGYVVPTPLGMGRSSTPKPPADFSGVVSMLEKVVCRKVEAKDFESYCRRVSKEKVQQMAVLPKLIDKCADALLNVAKEDALLRIFDYCLPRQMDPVRLRSLCLGVTAEANYRIQYDSSKARIFFSFLPDGEAMLMVPQDEDLVHEEEERVDVDVTMQVADTDHRAADAGKRSESGSAADLNSGSSPPTKRVKLK</sequence>
<dbReference type="Pfam" id="PF02671">
    <property type="entry name" value="PAH"/>
    <property type="match status" value="2"/>
</dbReference>
<protein>
    <submittedName>
        <fullName evidence="8">Amphipathic helix protein Sin3-like</fullName>
    </submittedName>
</protein>
<evidence type="ECO:0000313" key="8">
    <source>
        <dbReference type="EMBL" id="CAB9496183.1"/>
    </source>
</evidence>
<feature type="domain" description="Histone deacetylase interacting" evidence="7">
    <location>
        <begin position="708"/>
        <end position="821"/>
    </location>
</feature>
<feature type="compositionally biased region" description="Basic and acidic residues" evidence="6">
    <location>
        <begin position="1333"/>
        <end position="1345"/>
    </location>
</feature>
<dbReference type="GO" id="GO:0000785">
    <property type="term" value="C:chromatin"/>
    <property type="evidence" value="ECO:0007669"/>
    <property type="project" value="TreeGrafter"/>
</dbReference>
<dbReference type="GO" id="GO:0003714">
    <property type="term" value="F:transcription corepressor activity"/>
    <property type="evidence" value="ECO:0007669"/>
    <property type="project" value="InterPro"/>
</dbReference>
<dbReference type="Gene3D" id="1.20.1160.11">
    <property type="entry name" value="Paired amphipathic helix"/>
    <property type="match status" value="3"/>
</dbReference>
<feature type="region of interest" description="Disordered" evidence="6">
    <location>
        <begin position="313"/>
        <end position="382"/>
    </location>
</feature>
<dbReference type="GO" id="GO:0000122">
    <property type="term" value="P:negative regulation of transcription by RNA polymerase II"/>
    <property type="evidence" value="ECO:0007669"/>
    <property type="project" value="TreeGrafter"/>
</dbReference>
<feature type="region of interest" description="Disordered" evidence="6">
    <location>
        <begin position="486"/>
        <end position="519"/>
    </location>
</feature>
<dbReference type="InterPro" id="IPR036600">
    <property type="entry name" value="PAH_sf"/>
</dbReference>
<evidence type="ECO:0000256" key="2">
    <source>
        <dbReference type="ARBA" id="ARBA00022491"/>
    </source>
</evidence>
<reference evidence="8" key="1">
    <citation type="submission" date="2020-06" db="EMBL/GenBank/DDBJ databases">
        <authorList>
            <consortium name="Plant Systems Biology data submission"/>
        </authorList>
    </citation>
    <scope>NUCLEOTIDE SEQUENCE</scope>
    <source>
        <strain evidence="8">D6</strain>
    </source>
</reference>
<dbReference type="PANTHER" id="PTHR12346:SF0">
    <property type="entry name" value="SIN3A, ISOFORM G"/>
    <property type="match status" value="1"/>
</dbReference>
<feature type="compositionally biased region" description="Low complexity" evidence="6">
    <location>
        <begin position="280"/>
        <end position="289"/>
    </location>
</feature>
<feature type="region of interest" description="Disordered" evidence="6">
    <location>
        <begin position="178"/>
        <end position="289"/>
    </location>
</feature>
<feature type="compositionally biased region" description="Low complexity" evidence="6">
    <location>
        <begin position="253"/>
        <end position="270"/>
    </location>
</feature>
<keyword evidence="3" id="KW-0677">Repeat</keyword>
<dbReference type="PROSITE" id="PS51477">
    <property type="entry name" value="PAH"/>
    <property type="match status" value="2"/>
</dbReference>
<dbReference type="SUPFAM" id="SSF47762">
    <property type="entry name" value="PAH2 domain"/>
    <property type="match status" value="2"/>
</dbReference>
<gene>
    <name evidence="8" type="ORF">SEMRO_2_G001590.1</name>
</gene>
<keyword evidence="9" id="KW-1185">Reference proteome</keyword>
<dbReference type="SMART" id="SM00761">
    <property type="entry name" value="HDAC_interact"/>
    <property type="match status" value="1"/>
</dbReference>
<evidence type="ECO:0000313" key="9">
    <source>
        <dbReference type="Proteomes" id="UP001153069"/>
    </source>
</evidence>
<dbReference type="FunFam" id="1.20.1160.11:FF:000001">
    <property type="entry name" value="Paired amphipathic helix protein Sin3"/>
    <property type="match status" value="1"/>
</dbReference>
<dbReference type="InterPro" id="IPR013194">
    <property type="entry name" value="HDAC_interact_dom"/>
</dbReference>